<evidence type="ECO:0000313" key="4">
    <source>
        <dbReference type="Proteomes" id="UP000816034"/>
    </source>
</evidence>
<evidence type="ECO:0000256" key="2">
    <source>
        <dbReference type="SAM" id="SignalP"/>
    </source>
</evidence>
<reference evidence="3 4" key="1">
    <citation type="journal article" date="2018" name="BMC Genomics">
        <title>The genome of Naegleria lovaniensis, the basis for a comparative approach to unravel pathogenicity factors of the human pathogenic amoeba N. fowleri.</title>
        <authorList>
            <person name="Liechti N."/>
            <person name="Schurch N."/>
            <person name="Bruggmann R."/>
            <person name="Wittwer M."/>
        </authorList>
    </citation>
    <scope>NUCLEOTIDE SEQUENCE [LARGE SCALE GENOMIC DNA]</scope>
    <source>
        <strain evidence="3 4">ATCC 30569</strain>
    </source>
</reference>
<sequence>MQVRSFQLLALLILLLFTLCIFNNVLGSHDVFDELSDHVSGHYNTIHSKHRQHDHHGHGRPPKLGRPGKGSAIGIAPQPVDENNRKDDRSVLVGNNDRGNEMDQGNELIQV</sequence>
<feature type="compositionally biased region" description="Basic residues" evidence="1">
    <location>
        <begin position="47"/>
        <end position="63"/>
    </location>
</feature>
<dbReference type="EMBL" id="PYSW02000045">
    <property type="protein sequence ID" value="KAG2374535.1"/>
    <property type="molecule type" value="Genomic_DNA"/>
</dbReference>
<feature type="signal peptide" evidence="2">
    <location>
        <begin position="1"/>
        <end position="27"/>
    </location>
</feature>
<evidence type="ECO:0000313" key="3">
    <source>
        <dbReference type="EMBL" id="KAG2374535.1"/>
    </source>
</evidence>
<name>A0AA88GB77_NAELO</name>
<dbReference type="GeneID" id="68103273"/>
<comment type="caution">
    <text evidence="3">The sequence shown here is derived from an EMBL/GenBank/DDBJ whole genome shotgun (WGS) entry which is preliminary data.</text>
</comment>
<evidence type="ECO:0000256" key="1">
    <source>
        <dbReference type="SAM" id="MobiDB-lite"/>
    </source>
</evidence>
<organism evidence="3 4">
    <name type="scientific">Naegleria lovaniensis</name>
    <name type="common">Amoeba</name>
    <dbReference type="NCBI Taxonomy" id="51637"/>
    <lineage>
        <taxon>Eukaryota</taxon>
        <taxon>Discoba</taxon>
        <taxon>Heterolobosea</taxon>
        <taxon>Tetramitia</taxon>
        <taxon>Eutetramitia</taxon>
        <taxon>Vahlkampfiidae</taxon>
        <taxon>Naegleria</taxon>
    </lineage>
</organism>
<keyword evidence="2" id="KW-0732">Signal</keyword>
<proteinExistence type="predicted"/>
<dbReference type="Proteomes" id="UP000816034">
    <property type="component" value="Unassembled WGS sequence"/>
</dbReference>
<keyword evidence="4" id="KW-1185">Reference proteome</keyword>
<feature type="chain" id="PRO_5041653898" evidence="2">
    <location>
        <begin position="28"/>
        <end position="111"/>
    </location>
</feature>
<dbReference type="AlphaFoldDB" id="A0AA88GB77"/>
<accession>A0AA88GB77</accession>
<feature type="region of interest" description="Disordered" evidence="1">
    <location>
        <begin position="43"/>
        <end position="111"/>
    </location>
</feature>
<gene>
    <name evidence="3" type="ORF">C9374_010819</name>
</gene>
<dbReference type="RefSeq" id="XP_044543709.1">
    <property type="nucleotide sequence ID" value="XM_044686405.1"/>
</dbReference>
<protein>
    <submittedName>
        <fullName evidence="3">Uncharacterized protein</fullName>
    </submittedName>
</protein>